<dbReference type="EMBL" id="LDQA01000079">
    <property type="protein sequence ID" value="KTR02275.1"/>
    <property type="molecule type" value="Genomic_DNA"/>
</dbReference>
<evidence type="ECO:0000259" key="2">
    <source>
        <dbReference type="PROSITE" id="PS50943"/>
    </source>
</evidence>
<dbReference type="PATRIC" id="fig|401562.4.peg.4522"/>
<accession>A0A175RF76</accession>
<evidence type="ECO:0000256" key="1">
    <source>
        <dbReference type="SAM" id="MobiDB-lite"/>
    </source>
</evidence>
<dbReference type="SMART" id="SM00530">
    <property type="entry name" value="HTH_XRE"/>
    <property type="match status" value="1"/>
</dbReference>
<keyword evidence="4" id="KW-1185">Reference proteome</keyword>
<evidence type="ECO:0000313" key="3">
    <source>
        <dbReference type="EMBL" id="KTR02275.1"/>
    </source>
</evidence>
<dbReference type="InterPro" id="IPR001387">
    <property type="entry name" value="Cro/C1-type_HTH"/>
</dbReference>
<sequence>MTAPLSATMISAGLFALVRSQRAAKGLTQADMAHRLGVSLRTFKRWEYSDGSPTLEVGIRWMRALDIVPTFAVSAEGVSSDTSGAQPDDASASSAIVPHGALFATSFSEDVAGGRSVHGNSPSADFPNSEAAR</sequence>
<dbReference type="AlphaFoldDB" id="A0A175RF76"/>
<feature type="region of interest" description="Disordered" evidence="1">
    <location>
        <begin position="114"/>
        <end position="133"/>
    </location>
</feature>
<name>A0A175RF76_9HYPH</name>
<dbReference type="Gene3D" id="1.10.260.40">
    <property type="entry name" value="lambda repressor-like DNA-binding domains"/>
    <property type="match status" value="1"/>
</dbReference>
<feature type="domain" description="HTH cro/C1-type" evidence="2">
    <location>
        <begin position="18"/>
        <end position="71"/>
    </location>
</feature>
<dbReference type="SUPFAM" id="SSF47413">
    <property type="entry name" value="lambda repressor-like DNA-binding domains"/>
    <property type="match status" value="1"/>
</dbReference>
<comment type="caution">
    <text evidence="3">The sequence shown here is derived from an EMBL/GenBank/DDBJ whole genome shotgun (WGS) entry which is preliminary data.</text>
</comment>
<gene>
    <name evidence="3" type="ORF">NS365_21930</name>
</gene>
<dbReference type="Proteomes" id="UP000078529">
    <property type="component" value="Unassembled WGS sequence"/>
</dbReference>
<dbReference type="GO" id="GO:0003677">
    <property type="term" value="F:DNA binding"/>
    <property type="evidence" value="ECO:0007669"/>
    <property type="project" value="InterPro"/>
</dbReference>
<dbReference type="CDD" id="cd00093">
    <property type="entry name" value="HTH_XRE"/>
    <property type="match status" value="1"/>
</dbReference>
<evidence type="ECO:0000313" key="4">
    <source>
        <dbReference type="Proteomes" id="UP000078529"/>
    </source>
</evidence>
<dbReference type="RefSeq" id="WP_058602421.1">
    <property type="nucleotide sequence ID" value="NZ_LDQA01000079.1"/>
</dbReference>
<proteinExistence type="predicted"/>
<dbReference type="PROSITE" id="PS50943">
    <property type="entry name" value="HTH_CROC1"/>
    <property type="match status" value="1"/>
</dbReference>
<reference evidence="3 4" key="1">
    <citation type="journal article" date="2016" name="Front. Microbiol.">
        <title>Genomic Resource of Rice Seed Associated Bacteria.</title>
        <authorList>
            <person name="Midha S."/>
            <person name="Bansal K."/>
            <person name="Sharma S."/>
            <person name="Kumar N."/>
            <person name="Patil P.P."/>
            <person name="Chaudhry V."/>
            <person name="Patil P.B."/>
        </authorList>
    </citation>
    <scope>NUCLEOTIDE SEQUENCE [LARGE SCALE GENOMIC DNA]</scope>
    <source>
        <strain evidence="3 4">NS365</strain>
    </source>
</reference>
<protein>
    <recommendedName>
        <fullName evidence="2">HTH cro/C1-type domain-containing protein</fullName>
    </recommendedName>
</protein>
<dbReference type="Pfam" id="PF01381">
    <property type="entry name" value="HTH_3"/>
    <property type="match status" value="1"/>
</dbReference>
<organism evidence="3 4">
    <name type="scientific">Aureimonas ureilytica</name>
    <dbReference type="NCBI Taxonomy" id="401562"/>
    <lineage>
        <taxon>Bacteria</taxon>
        <taxon>Pseudomonadati</taxon>
        <taxon>Pseudomonadota</taxon>
        <taxon>Alphaproteobacteria</taxon>
        <taxon>Hyphomicrobiales</taxon>
        <taxon>Aurantimonadaceae</taxon>
        <taxon>Aureimonas</taxon>
    </lineage>
</organism>
<dbReference type="InterPro" id="IPR010982">
    <property type="entry name" value="Lambda_DNA-bd_dom_sf"/>
</dbReference>